<dbReference type="GO" id="GO:0003934">
    <property type="term" value="F:GTP cyclohydrolase I activity"/>
    <property type="evidence" value="ECO:0007669"/>
    <property type="project" value="InterPro"/>
</dbReference>
<dbReference type="Pfam" id="PF02649">
    <property type="entry name" value="GCHY-1"/>
    <property type="match status" value="1"/>
</dbReference>
<protein>
    <submittedName>
        <fullName evidence="2">GTP cyclohydrolase I FolE2</fullName>
    </submittedName>
</protein>
<dbReference type="EMBL" id="JACNLK010000036">
    <property type="protein sequence ID" value="MBC8208374.1"/>
    <property type="molecule type" value="Genomic_DNA"/>
</dbReference>
<dbReference type="Gene3D" id="3.10.270.10">
    <property type="entry name" value="Urate Oxidase"/>
    <property type="match status" value="1"/>
</dbReference>
<evidence type="ECO:0000256" key="1">
    <source>
        <dbReference type="ARBA" id="ARBA00022801"/>
    </source>
</evidence>
<dbReference type="PANTHER" id="PTHR36445:SF1">
    <property type="entry name" value="GTP CYCLOHYDROLASE MPTA"/>
    <property type="match status" value="1"/>
</dbReference>
<keyword evidence="1" id="KW-0378">Hydrolase</keyword>
<accession>A0A8J6TDS7</accession>
<dbReference type="PANTHER" id="PTHR36445">
    <property type="entry name" value="GTP CYCLOHYDROLASE MPTA"/>
    <property type="match status" value="1"/>
</dbReference>
<sequence>MKDIQSQLDHRRINIKKVGVKTISYPITVLDKARDNQRTVATVNMYVNLPHHFKGTHMSRFVEILNRFHGRIDLESFHQILEEMKAKLDAEAAHLEMNFDYFLPHESQQVGLKAACFPCRMHGSLEETDELEFEFAVPIALPLKESIVPGLPRSLGRWGTATVAVRFRRFIWIEELITLVQEAVAQHQRLLVHAEEFSVESLTRSIGHQLSDLPAIKWFSVNVENLAEGYATFATTESDCSIASL</sequence>
<dbReference type="InterPro" id="IPR003801">
    <property type="entry name" value="GTP_cyclohydrolase_FolE2/MptA"/>
</dbReference>
<name>A0A8J6TDS7_9BACT</name>
<organism evidence="2 3">
    <name type="scientific">Candidatus Desulfatifera sulfidica</name>
    <dbReference type="NCBI Taxonomy" id="2841691"/>
    <lineage>
        <taxon>Bacteria</taxon>
        <taxon>Pseudomonadati</taxon>
        <taxon>Thermodesulfobacteriota</taxon>
        <taxon>Desulfobulbia</taxon>
        <taxon>Desulfobulbales</taxon>
        <taxon>Desulfobulbaceae</taxon>
        <taxon>Candidatus Desulfatifera</taxon>
    </lineage>
</organism>
<reference evidence="2 3" key="1">
    <citation type="submission" date="2020-08" db="EMBL/GenBank/DDBJ databases">
        <title>Bridging the membrane lipid divide: bacteria of the FCB group superphylum have the potential to synthesize archaeal ether lipids.</title>
        <authorList>
            <person name="Villanueva L."/>
            <person name="Von Meijenfeldt F.A.B."/>
            <person name="Westbye A.B."/>
            <person name="Yadav S."/>
            <person name="Hopmans E.C."/>
            <person name="Dutilh B.E."/>
            <person name="Sinninghe Damste J.S."/>
        </authorList>
    </citation>
    <scope>NUCLEOTIDE SEQUENCE [LARGE SCALE GENOMIC DNA]</scope>
    <source>
        <strain evidence="2">NIOZ-UU81</strain>
    </source>
</reference>
<gene>
    <name evidence="2" type="ORF">H8E79_04305</name>
</gene>
<proteinExistence type="predicted"/>
<dbReference type="AlphaFoldDB" id="A0A8J6TDS7"/>
<comment type="caution">
    <text evidence="2">The sequence shown here is derived from an EMBL/GenBank/DDBJ whole genome shotgun (WGS) entry which is preliminary data.</text>
</comment>
<evidence type="ECO:0000313" key="2">
    <source>
        <dbReference type="EMBL" id="MBC8208374.1"/>
    </source>
</evidence>
<evidence type="ECO:0000313" key="3">
    <source>
        <dbReference type="Proteomes" id="UP000599024"/>
    </source>
</evidence>
<dbReference type="Proteomes" id="UP000599024">
    <property type="component" value="Unassembled WGS sequence"/>
</dbReference>